<dbReference type="Pfam" id="PF12697">
    <property type="entry name" value="Abhydrolase_6"/>
    <property type="match status" value="1"/>
</dbReference>
<dbReference type="AlphaFoldDB" id="A0A2N9YDL6"/>
<dbReference type="OrthoDB" id="9806902at2"/>
<dbReference type="SUPFAM" id="SSF53474">
    <property type="entry name" value="alpha/beta-Hydrolases"/>
    <property type="match status" value="1"/>
</dbReference>
<keyword evidence="2" id="KW-0378">Hydrolase</keyword>
<dbReference type="GO" id="GO:0052689">
    <property type="term" value="F:carboxylic ester hydrolase activity"/>
    <property type="evidence" value="ECO:0007669"/>
    <property type="project" value="TreeGrafter"/>
</dbReference>
<dbReference type="GO" id="GO:0042171">
    <property type="term" value="F:lysophosphatidic acid acyltransferase activity"/>
    <property type="evidence" value="ECO:0007669"/>
    <property type="project" value="TreeGrafter"/>
</dbReference>
<accession>A0A2N9YDL6</accession>
<dbReference type="InterPro" id="IPR029058">
    <property type="entry name" value="AB_hydrolase_fold"/>
</dbReference>
<protein>
    <submittedName>
        <fullName evidence="2">Alpha/beta fold hydrolase</fullName>
    </submittedName>
</protein>
<dbReference type="Proteomes" id="UP000234271">
    <property type="component" value="Chromosome"/>
</dbReference>
<dbReference type="Gene3D" id="3.40.50.1820">
    <property type="entry name" value="alpha/beta hydrolase"/>
    <property type="match status" value="1"/>
</dbReference>
<evidence type="ECO:0000259" key="1">
    <source>
        <dbReference type="Pfam" id="PF12697"/>
    </source>
</evidence>
<proteinExistence type="predicted"/>
<name>A0A2N9YDL6_9GAMM</name>
<evidence type="ECO:0000313" key="2">
    <source>
        <dbReference type="EMBL" id="AUI68588.1"/>
    </source>
</evidence>
<dbReference type="EMBL" id="CP018889">
    <property type="protein sequence ID" value="AUI68588.1"/>
    <property type="molecule type" value="Genomic_DNA"/>
</dbReference>
<organism evidence="2 3">
    <name type="scientific">Beggiatoa leptomitoformis</name>
    <dbReference type="NCBI Taxonomy" id="288004"/>
    <lineage>
        <taxon>Bacteria</taxon>
        <taxon>Pseudomonadati</taxon>
        <taxon>Pseudomonadota</taxon>
        <taxon>Gammaproteobacteria</taxon>
        <taxon>Thiotrichales</taxon>
        <taxon>Thiotrichaceae</taxon>
        <taxon>Beggiatoa</taxon>
    </lineage>
</organism>
<dbReference type="PANTHER" id="PTHR42886:SF42">
    <property type="entry name" value="ALPHA_BETA-HYDROLASES SUPERFAMILY PROTEIN"/>
    <property type="match status" value="1"/>
</dbReference>
<keyword evidence="3" id="KW-1185">Reference proteome</keyword>
<dbReference type="STRING" id="288004.AL038_16605"/>
<feature type="domain" description="AB hydrolase-1" evidence="1">
    <location>
        <begin position="19"/>
        <end position="248"/>
    </location>
</feature>
<dbReference type="InterPro" id="IPR000073">
    <property type="entry name" value="AB_hydrolase_1"/>
</dbReference>
<evidence type="ECO:0000313" key="3">
    <source>
        <dbReference type="Proteomes" id="UP000234271"/>
    </source>
</evidence>
<dbReference type="GO" id="GO:0006654">
    <property type="term" value="P:phosphatidic acid biosynthetic process"/>
    <property type="evidence" value="ECO:0007669"/>
    <property type="project" value="TreeGrafter"/>
</dbReference>
<gene>
    <name evidence="2" type="ORF">BLE401_07635</name>
</gene>
<sequence length="260" mass="29176">MELEVIKRLPKTPTNKPPIVFIHGAFIGAICWDVHFLSYFAKQGYPAYAVSLRGHGKSGGNLRSAGINDYIEDVKSVTATLEQAPIIVGHSMGGMVAQKYMEKHPCRAVILMNSVSPNGIGSSAFYMSLTDPLLFQQFGVLQNFGTHFVNPVAMKRALFSPEMPDKKVEEYFMYMQNESHQAVLDMMNLDMPPHRPDNVPMLVLGAENDVFFPPAIVHWTASSHRADVHVFPKTAHGMMLELHWQTIADYMLDWLGKKLK</sequence>
<reference evidence="3" key="1">
    <citation type="submission" date="2016-12" db="EMBL/GenBank/DDBJ databases">
        <title>Complete Genome Sequence of Beggiatoa leptomitiformis D-401.</title>
        <authorList>
            <person name="Fomenkov A."/>
            <person name="Vincze T."/>
            <person name="Grabovich M."/>
            <person name="Anton B.P."/>
            <person name="Dubinina G."/>
            <person name="Orlova M."/>
            <person name="Belousova E."/>
            <person name="Roberts R.J."/>
        </authorList>
    </citation>
    <scope>NUCLEOTIDE SEQUENCE [LARGE SCALE GENOMIC DNA]</scope>
    <source>
        <strain evidence="3">D-401</strain>
    </source>
</reference>
<dbReference type="RefSeq" id="WP_062154718.1">
    <property type="nucleotide sequence ID" value="NZ_CP012373.2"/>
</dbReference>
<dbReference type="GO" id="GO:0055088">
    <property type="term" value="P:lipid homeostasis"/>
    <property type="evidence" value="ECO:0007669"/>
    <property type="project" value="TreeGrafter"/>
</dbReference>
<dbReference type="KEGG" id="blep:AL038_16605"/>
<dbReference type="PANTHER" id="PTHR42886">
    <property type="entry name" value="RE40534P-RELATED"/>
    <property type="match status" value="1"/>
</dbReference>